<dbReference type="Pfam" id="PF01323">
    <property type="entry name" value="DSBA"/>
    <property type="match status" value="1"/>
</dbReference>
<dbReference type="Proteomes" id="UP001500187">
    <property type="component" value="Unassembled WGS sequence"/>
</dbReference>
<accession>A0ABP9BAI5</accession>
<dbReference type="InterPro" id="IPR036249">
    <property type="entry name" value="Thioredoxin-like_sf"/>
</dbReference>
<name>A0ABP9BAI5_9MICC</name>
<evidence type="ECO:0000259" key="1">
    <source>
        <dbReference type="Pfam" id="PF01323"/>
    </source>
</evidence>
<dbReference type="PANTHER" id="PTHR13887:SF41">
    <property type="entry name" value="THIOREDOXIN SUPERFAMILY PROTEIN"/>
    <property type="match status" value="1"/>
</dbReference>
<dbReference type="PANTHER" id="PTHR13887">
    <property type="entry name" value="GLUTATHIONE S-TRANSFERASE KAPPA"/>
    <property type="match status" value="1"/>
</dbReference>
<dbReference type="SUPFAM" id="SSF52833">
    <property type="entry name" value="Thioredoxin-like"/>
    <property type="match status" value="1"/>
</dbReference>
<dbReference type="RefSeq" id="WP_345445156.1">
    <property type="nucleotide sequence ID" value="NZ_BAABKP010000001.1"/>
</dbReference>
<reference evidence="3" key="1">
    <citation type="journal article" date="2019" name="Int. J. Syst. Evol. Microbiol.">
        <title>The Global Catalogue of Microorganisms (GCM) 10K type strain sequencing project: providing services to taxonomists for standard genome sequencing and annotation.</title>
        <authorList>
            <consortium name="The Broad Institute Genomics Platform"/>
            <consortium name="The Broad Institute Genome Sequencing Center for Infectious Disease"/>
            <person name="Wu L."/>
            <person name="Ma J."/>
        </authorList>
    </citation>
    <scope>NUCLEOTIDE SEQUENCE [LARGE SCALE GENOMIC DNA]</scope>
    <source>
        <strain evidence="3">JCM 18541</strain>
    </source>
</reference>
<comment type="caution">
    <text evidence="2">The sequence shown here is derived from an EMBL/GenBank/DDBJ whole genome shotgun (WGS) entry which is preliminary data.</text>
</comment>
<proteinExistence type="predicted"/>
<evidence type="ECO:0000313" key="2">
    <source>
        <dbReference type="EMBL" id="GAA4792901.1"/>
    </source>
</evidence>
<sequence>MKIEIWSDIVCPFCLIGKRHLELALEQFEHRDAVEIIWRSFELDPTAPATAEGTLAEAIARKYGISLEQSEASQRDIAARAQAVGLTFNWQKAQYGNTFDAHRMIHLAAAHGKANEAQQAFKTAYFTDGKSVADPTIIREIALELELPAPEVEEVLTTDLYADAVRTDENQARTYGISGVPFFLIEGKWAINGAQPIDFILGGLRQVWEQLHPAEPKPTLLTVPGAEGGASCGPDGC</sequence>
<feature type="domain" description="DSBA-like thioredoxin" evidence="1">
    <location>
        <begin position="3"/>
        <end position="201"/>
    </location>
</feature>
<dbReference type="InterPro" id="IPR001853">
    <property type="entry name" value="DSBA-like_thioredoxin_dom"/>
</dbReference>
<protein>
    <submittedName>
        <fullName evidence="2">DsbA family oxidoreductase</fullName>
    </submittedName>
</protein>
<evidence type="ECO:0000313" key="3">
    <source>
        <dbReference type="Proteomes" id="UP001500187"/>
    </source>
</evidence>
<gene>
    <name evidence="2" type="ORF">GCM10023352_09330</name>
</gene>
<organism evidence="2 3">
    <name type="scientific">Rothia endophytica</name>
    <dbReference type="NCBI Taxonomy" id="1324766"/>
    <lineage>
        <taxon>Bacteria</taxon>
        <taxon>Bacillati</taxon>
        <taxon>Actinomycetota</taxon>
        <taxon>Actinomycetes</taxon>
        <taxon>Micrococcales</taxon>
        <taxon>Micrococcaceae</taxon>
        <taxon>Rothia</taxon>
    </lineage>
</organism>
<dbReference type="CDD" id="cd03024">
    <property type="entry name" value="DsbA_FrnE"/>
    <property type="match status" value="1"/>
</dbReference>
<dbReference type="EMBL" id="BAABKP010000001">
    <property type="protein sequence ID" value="GAA4792901.1"/>
    <property type="molecule type" value="Genomic_DNA"/>
</dbReference>
<dbReference type="Gene3D" id="3.40.30.10">
    <property type="entry name" value="Glutaredoxin"/>
    <property type="match status" value="1"/>
</dbReference>
<keyword evidence="3" id="KW-1185">Reference proteome</keyword>